<dbReference type="EMBL" id="CAHP01000014">
    <property type="protein sequence ID" value="CCG40549.1"/>
    <property type="molecule type" value="Genomic_DNA"/>
</dbReference>
<dbReference type="STRING" id="1150626.PHAMO_210060"/>
<dbReference type="eggNOG" id="COG0726">
    <property type="taxonomic scope" value="Bacteria"/>
</dbReference>
<proteinExistence type="inferred from homology"/>
<dbReference type="InterPro" id="IPR022560">
    <property type="entry name" value="DUF3473"/>
</dbReference>
<name>H8FQB1_MAGML</name>
<dbReference type="GO" id="GO:0016810">
    <property type="term" value="F:hydrolase activity, acting on carbon-nitrogen (but not peptide) bonds"/>
    <property type="evidence" value="ECO:0007669"/>
    <property type="project" value="InterPro"/>
</dbReference>
<gene>
    <name evidence="6" type="ORF">PHAMO_210060</name>
</gene>
<evidence type="ECO:0000259" key="5">
    <source>
        <dbReference type="PROSITE" id="PS51677"/>
    </source>
</evidence>
<dbReference type="GO" id="GO:0005975">
    <property type="term" value="P:carbohydrate metabolic process"/>
    <property type="evidence" value="ECO:0007669"/>
    <property type="project" value="InterPro"/>
</dbReference>
<evidence type="ECO:0000256" key="3">
    <source>
        <dbReference type="ARBA" id="ARBA00020071"/>
    </source>
</evidence>
<dbReference type="InterPro" id="IPR045235">
    <property type="entry name" value="PuuE_HpPgdA-like"/>
</dbReference>
<dbReference type="AlphaFoldDB" id="H8FQB1"/>
<organism evidence="6 7">
    <name type="scientific">Magnetospirillum molischianum DSM 120</name>
    <dbReference type="NCBI Taxonomy" id="1150626"/>
    <lineage>
        <taxon>Bacteria</taxon>
        <taxon>Pseudomonadati</taxon>
        <taxon>Pseudomonadota</taxon>
        <taxon>Alphaproteobacteria</taxon>
        <taxon>Rhodospirillales</taxon>
        <taxon>Rhodospirillaceae</taxon>
        <taxon>Magnetospirillum</taxon>
    </lineage>
</organism>
<dbReference type="PANTHER" id="PTHR47561">
    <property type="entry name" value="POLYSACCHARIDE DEACETYLASE FAMILY PROTEIN (AFU_ORTHOLOGUE AFUA_6G05030)"/>
    <property type="match status" value="1"/>
</dbReference>
<dbReference type="PANTHER" id="PTHR47561:SF1">
    <property type="entry name" value="POLYSACCHARIDE DEACETYLASE FAMILY PROTEIN (AFU_ORTHOLOGUE AFUA_6G05030)"/>
    <property type="match status" value="1"/>
</dbReference>
<evidence type="ECO:0000256" key="1">
    <source>
        <dbReference type="ARBA" id="ARBA00003236"/>
    </source>
</evidence>
<dbReference type="InterPro" id="IPR002509">
    <property type="entry name" value="NODB_dom"/>
</dbReference>
<dbReference type="InterPro" id="IPR014344">
    <property type="entry name" value="XrtA_polysacc_deacetyl"/>
</dbReference>
<feature type="domain" description="NodB homology" evidence="5">
    <location>
        <begin position="45"/>
        <end position="307"/>
    </location>
</feature>
<dbReference type="NCBIfam" id="TIGR03006">
    <property type="entry name" value="pepcterm_polyde"/>
    <property type="match status" value="1"/>
</dbReference>
<dbReference type="Gene3D" id="3.20.20.370">
    <property type="entry name" value="Glycoside hydrolase/deacetylase"/>
    <property type="match status" value="1"/>
</dbReference>
<sequence length="307" mass="35520">MMTNSPSFREKQFEPLRRDGRIVNAMTVDVEDYFQAQALAAAFERSTWDRQQYRVERNTDLILDLFAEAQVHATFFLLGWVAERHKALVHRIVAAGHELASHGYDHRRADEQTPEEFRHDVRRSKRLIEDIGGVAVAGYRAPTFSINHQNMWAFDILADEGYSYSSSISPIRYKYYGMPTSPRFAFYPQADGSLEEYPITTARIGTRNLPCGGGGFFRLLPYTLIRAGFNRVNRVDRRAGIFYIHPWEVDPDQPRARGVSFKSRFRHYLNLDKTQGRLRRLVHDLAWDRVDRVFVPGAAREGASSWE</sequence>
<comment type="caution">
    <text evidence="6">The sequence shown here is derived from an EMBL/GenBank/DDBJ whole genome shotgun (WGS) entry which is preliminary data.</text>
</comment>
<dbReference type="InterPro" id="IPR011330">
    <property type="entry name" value="Glyco_hydro/deAcase_b/a-brl"/>
</dbReference>
<accession>H8FQB1</accession>
<keyword evidence="7" id="KW-1185">Reference proteome</keyword>
<comment type="function">
    <text evidence="1">Is involved in generating a small heat-stable compound (Nod), an acylated oligomer of N-acetylglucosamine, that stimulates mitosis in various plant protoplasts.</text>
</comment>
<dbReference type="CDD" id="cd10941">
    <property type="entry name" value="CE4_PuuE_HpPgdA_like_2"/>
    <property type="match status" value="1"/>
</dbReference>
<dbReference type="PROSITE" id="PS51677">
    <property type="entry name" value="NODB"/>
    <property type="match status" value="1"/>
</dbReference>
<dbReference type="RefSeq" id="WP_002726908.1">
    <property type="nucleotide sequence ID" value="NZ_CAHP01000014.1"/>
</dbReference>
<dbReference type="Pfam" id="PF01522">
    <property type="entry name" value="Polysacc_deac_1"/>
    <property type="match status" value="1"/>
</dbReference>
<evidence type="ECO:0000256" key="4">
    <source>
        <dbReference type="ARBA" id="ARBA00032976"/>
    </source>
</evidence>
<dbReference type="Proteomes" id="UP000004169">
    <property type="component" value="Unassembled WGS sequence"/>
</dbReference>
<dbReference type="SUPFAM" id="SSF88713">
    <property type="entry name" value="Glycoside hydrolase/deacetylase"/>
    <property type="match status" value="1"/>
</dbReference>
<evidence type="ECO:0000256" key="2">
    <source>
        <dbReference type="ARBA" id="ARBA00010973"/>
    </source>
</evidence>
<evidence type="ECO:0000313" key="7">
    <source>
        <dbReference type="Proteomes" id="UP000004169"/>
    </source>
</evidence>
<dbReference type="Pfam" id="PF11959">
    <property type="entry name" value="DUF3473"/>
    <property type="match status" value="1"/>
</dbReference>
<evidence type="ECO:0000313" key="6">
    <source>
        <dbReference type="EMBL" id="CCG40549.1"/>
    </source>
</evidence>
<comment type="similarity">
    <text evidence="2">Belongs to the polysaccharide deacetylase family.</text>
</comment>
<reference evidence="6 7" key="1">
    <citation type="journal article" date="2012" name="J. Bacteriol.">
        <title>Draft Genome Sequence of the Purple Photosynthetic Bacterium Phaeospirillum molischianum DSM120, a Particularly Versatile Bacterium.</title>
        <authorList>
            <person name="Duquesne K."/>
            <person name="Prima V."/>
            <person name="Ji B."/>
            <person name="Rouy Z."/>
            <person name="Medigue C."/>
            <person name="Talla E."/>
            <person name="Sturgis J.N."/>
        </authorList>
    </citation>
    <scope>NUCLEOTIDE SEQUENCE [LARGE SCALE GENOMIC DNA]</scope>
    <source>
        <strain evidence="7">DSM120</strain>
    </source>
</reference>
<protein>
    <recommendedName>
        <fullName evidence="3">Chitooligosaccharide deacetylase</fullName>
    </recommendedName>
    <alternativeName>
        <fullName evidence="4">Nodulation protein B</fullName>
    </alternativeName>
</protein>